<dbReference type="EC" id="2.4.2.21" evidence="3 10"/>
<keyword evidence="5 10" id="KW-0169">Cobalamin biosynthesis</keyword>
<evidence type="ECO:0000256" key="8">
    <source>
        <dbReference type="ARBA" id="ARBA00030686"/>
    </source>
</evidence>
<name>A0A845MIF8_9PROT</name>
<dbReference type="Pfam" id="PF02277">
    <property type="entry name" value="DBI_PRT"/>
    <property type="match status" value="1"/>
</dbReference>
<evidence type="ECO:0000256" key="1">
    <source>
        <dbReference type="ARBA" id="ARBA00005049"/>
    </source>
</evidence>
<evidence type="ECO:0000313" key="12">
    <source>
        <dbReference type="Proteomes" id="UP000445696"/>
    </source>
</evidence>
<organism evidence="11 12">
    <name type="scientific">Sneathiella chungangensis</name>
    <dbReference type="NCBI Taxonomy" id="1418234"/>
    <lineage>
        <taxon>Bacteria</taxon>
        <taxon>Pseudomonadati</taxon>
        <taxon>Pseudomonadota</taxon>
        <taxon>Alphaproteobacteria</taxon>
        <taxon>Sneathiellales</taxon>
        <taxon>Sneathiellaceae</taxon>
        <taxon>Sneathiella</taxon>
    </lineage>
</organism>
<dbReference type="InterPro" id="IPR017846">
    <property type="entry name" value="Nict_dMeBzImd_PRibTrfase_bact"/>
</dbReference>
<dbReference type="InterPro" id="IPR003200">
    <property type="entry name" value="Nict_dMeBzImd_PRibTrfase"/>
</dbReference>
<evidence type="ECO:0000256" key="4">
    <source>
        <dbReference type="ARBA" id="ARBA00015486"/>
    </source>
</evidence>
<keyword evidence="12" id="KW-1185">Reference proteome</keyword>
<dbReference type="InterPro" id="IPR023195">
    <property type="entry name" value="Nict_dMeBzImd_PRibTrfase_N"/>
</dbReference>
<feature type="active site" description="Proton acceptor" evidence="10">
    <location>
        <position position="304"/>
    </location>
</feature>
<dbReference type="InterPro" id="IPR036087">
    <property type="entry name" value="Nict_dMeBzImd_PRibTrfase_sf"/>
</dbReference>
<protein>
    <recommendedName>
        <fullName evidence="4 10">Nicotinate-nucleotide--dimethylbenzimidazole phosphoribosyltransferase</fullName>
        <shortName evidence="10">NN:DBI PRT</shortName>
        <ecNumber evidence="3 10">2.4.2.21</ecNumber>
    </recommendedName>
    <alternativeName>
        <fullName evidence="8 10">N(1)-alpha-phosphoribosyltransferase</fullName>
    </alternativeName>
</protein>
<evidence type="ECO:0000256" key="9">
    <source>
        <dbReference type="ARBA" id="ARBA00047340"/>
    </source>
</evidence>
<dbReference type="RefSeq" id="WP_161339867.1">
    <property type="nucleotide sequence ID" value="NZ_JBHSDG010000003.1"/>
</dbReference>
<evidence type="ECO:0000256" key="3">
    <source>
        <dbReference type="ARBA" id="ARBA00011991"/>
    </source>
</evidence>
<evidence type="ECO:0000256" key="5">
    <source>
        <dbReference type="ARBA" id="ARBA00022573"/>
    </source>
</evidence>
<dbReference type="EMBL" id="WTVA01000015">
    <property type="protein sequence ID" value="MZR23392.1"/>
    <property type="molecule type" value="Genomic_DNA"/>
</dbReference>
<dbReference type="Proteomes" id="UP000445696">
    <property type="component" value="Unassembled WGS sequence"/>
</dbReference>
<evidence type="ECO:0000256" key="10">
    <source>
        <dbReference type="HAMAP-Rule" id="MF_00230"/>
    </source>
</evidence>
<proteinExistence type="inferred from homology"/>
<accession>A0A845MIF8</accession>
<dbReference type="AlphaFoldDB" id="A0A845MIF8"/>
<dbReference type="GO" id="GO:0008939">
    <property type="term" value="F:nicotinate-nucleotide-dimethylbenzimidazole phosphoribosyltransferase activity"/>
    <property type="evidence" value="ECO:0007669"/>
    <property type="project" value="UniProtKB-UniRule"/>
</dbReference>
<dbReference type="SUPFAM" id="SSF52733">
    <property type="entry name" value="Nicotinate mononucleotide:5,6-dimethylbenzimidazole phosphoribosyltransferase (CobT)"/>
    <property type="match status" value="1"/>
</dbReference>
<dbReference type="NCBIfam" id="TIGR03160">
    <property type="entry name" value="cobT_DBIPRT"/>
    <property type="match status" value="1"/>
</dbReference>
<keyword evidence="6 10" id="KW-0328">Glycosyltransferase</keyword>
<dbReference type="NCBIfam" id="NF000996">
    <property type="entry name" value="PRK00105.1"/>
    <property type="match status" value="1"/>
</dbReference>
<dbReference type="CDD" id="cd02439">
    <property type="entry name" value="DMB-PRT_CobT"/>
    <property type="match status" value="1"/>
</dbReference>
<comment type="similarity">
    <text evidence="2 10">Belongs to the CobT family.</text>
</comment>
<dbReference type="PANTHER" id="PTHR43463:SF1">
    <property type="entry name" value="NICOTINATE-NUCLEOTIDE--DIMETHYLBENZIMIDAZOLE PHOSPHORIBOSYLTRANSFERASE"/>
    <property type="match status" value="1"/>
</dbReference>
<keyword evidence="7 10" id="KW-0808">Transferase</keyword>
<evidence type="ECO:0000313" key="11">
    <source>
        <dbReference type="EMBL" id="MZR23392.1"/>
    </source>
</evidence>
<dbReference type="OrthoDB" id="9781491at2"/>
<comment type="catalytic activity">
    <reaction evidence="9 10">
        <text>5,6-dimethylbenzimidazole + nicotinate beta-D-ribonucleotide = alpha-ribazole 5'-phosphate + nicotinate + H(+)</text>
        <dbReference type="Rhea" id="RHEA:11196"/>
        <dbReference type="ChEBI" id="CHEBI:15378"/>
        <dbReference type="ChEBI" id="CHEBI:15890"/>
        <dbReference type="ChEBI" id="CHEBI:32544"/>
        <dbReference type="ChEBI" id="CHEBI:57502"/>
        <dbReference type="ChEBI" id="CHEBI:57918"/>
        <dbReference type="EC" id="2.4.2.21"/>
    </reaction>
</comment>
<comment type="caution">
    <text evidence="11">The sequence shown here is derived from an EMBL/GenBank/DDBJ whole genome shotgun (WGS) entry which is preliminary data.</text>
</comment>
<evidence type="ECO:0000256" key="2">
    <source>
        <dbReference type="ARBA" id="ARBA00007110"/>
    </source>
</evidence>
<dbReference type="PANTHER" id="PTHR43463">
    <property type="entry name" value="NICOTINATE-NUCLEOTIDE--DIMETHYLBENZIMIDAZOLE PHOSPHORIBOSYLTRANSFERASE"/>
    <property type="match status" value="1"/>
</dbReference>
<dbReference type="Gene3D" id="3.40.50.10210">
    <property type="match status" value="1"/>
</dbReference>
<dbReference type="UniPathway" id="UPA00061">
    <property type="reaction ID" value="UER00516"/>
</dbReference>
<dbReference type="GO" id="GO:0009236">
    <property type="term" value="P:cobalamin biosynthetic process"/>
    <property type="evidence" value="ECO:0007669"/>
    <property type="project" value="UniProtKB-UniRule"/>
</dbReference>
<dbReference type="HAMAP" id="MF_00230">
    <property type="entry name" value="CobT"/>
    <property type="match status" value="1"/>
</dbReference>
<gene>
    <name evidence="10 11" type="primary">cobT</name>
    <name evidence="11" type="ORF">GQF03_13725</name>
</gene>
<comment type="pathway">
    <text evidence="1 10">Nucleoside biosynthesis; alpha-ribazole biosynthesis; alpha-ribazole from 5,6-dimethylbenzimidazole: step 1/2.</text>
</comment>
<comment type="function">
    <text evidence="10">Catalyzes the synthesis of alpha-ribazole-5'-phosphate from nicotinate mononucleotide (NAMN) and 5,6-dimethylbenzimidazole (DMB).</text>
</comment>
<reference evidence="11 12" key="1">
    <citation type="journal article" date="2014" name="Int. J. Syst. Evol. Microbiol.">
        <title>Sneathiella chungangensis sp. nov., isolated from a marine sand, and emended description of the genus Sneathiella.</title>
        <authorList>
            <person name="Siamphan C."/>
            <person name="Kim H."/>
            <person name="Lee J.S."/>
            <person name="Kim W."/>
        </authorList>
    </citation>
    <scope>NUCLEOTIDE SEQUENCE [LARGE SCALE GENOMIC DNA]</scope>
    <source>
        <strain evidence="11 12">KCTC 32476</strain>
    </source>
</reference>
<dbReference type="Gene3D" id="1.10.1610.10">
    <property type="match status" value="1"/>
</dbReference>
<evidence type="ECO:0000256" key="6">
    <source>
        <dbReference type="ARBA" id="ARBA00022676"/>
    </source>
</evidence>
<evidence type="ECO:0000256" key="7">
    <source>
        <dbReference type="ARBA" id="ARBA00022679"/>
    </source>
</evidence>
<sequence length="339" mass="34390">MTAMPMQAFRDQLTGLTDINQAAADAAIARDAVLTKPAGALGQLETLAVWLSGWQGQHPPRYAKPQVIIFAGNHGVCDQGVSAFPQEVTAQMVANFKSGGAAINQLALAFGASFTVEALDLDNPTADFTAGPAMTESETAAALSAGWNAVDETSDILVVGEMGIGNTTVAAALSAALFGGGGADWAGPGTGVSSDGVKRKAQVIDAGLKRHKDNLADPLEILRCLGGREIAAMAGAILAARQKHVPVLLDGFVASAAAAVLYKASGRALDHCVAAHVSAEPGHRRLLDALDKEPLLSLGMRLGEGSGAALALAIIKAAVVTHNGMASFADAGVSGEKPA</sequence>